<dbReference type="CDD" id="cd00614">
    <property type="entry name" value="CGS_like"/>
    <property type="match status" value="1"/>
</dbReference>
<keyword evidence="5" id="KW-0808">Transferase</keyword>
<dbReference type="Gene3D" id="3.40.640.10">
    <property type="entry name" value="Type I PLP-dependent aspartate aminotransferase-like (Major domain)"/>
    <property type="match status" value="1"/>
</dbReference>
<accession>A0ABV1UT52</accession>
<dbReference type="SUPFAM" id="SSF53383">
    <property type="entry name" value="PLP-dependent transferases"/>
    <property type="match status" value="1"/>
</dbReference>
<dbReference type="InterPro" id="IPR015424">
    <property type="entry name" value="PyrdxlP-dep_Trfase"/>
</dbReference>
<dbReference type="EMBL" id="JBEPBX010000007">
    <property type="protein sequence ID" value="MER6613974.1"/>
    <property type="molecule type" value="Genomic_DNA"/>
</dbReference>
<reference evidence="5 6" key="1">
    <citation type="submission" date="2024-06" db="EMBL/GenBank/DDBJ databases">
        <title>The Natural Products Discovery Center: Release of the First 8490 Sequenced Strains for Exploring Actinobacteria Biosynthetic Diversity.</title>
        <authorList>
            <person name="Kalkreuter E."/>
            <person name="Kautsar S.A."/>
            <person name="Yang D."/>
            <person name="Bader C.D."/>
            <person name="Teijaro C.N."/>
            <person name="Fluegel L."/>
            <person name="Davis C.M."/>
            <person name="Simpson J.R."/>
            <person name="Lauterbach L."/>
            <person name="Steele A.D."/>
            <person name="Gui C."/>
            <person name="Meng S."/>
            <person name="Li G."/>
            <person name="Viehrig K."/>
            <person name="Ye F."/>
            <person name="Su P."/>
            <person name="Kiefer A.F."/>
            <person name="Nichols A."/>
            <person name="Cepeda A.J."/>
            <person name="Yan W."/>
            <person name="Fan B."/>
            <person name="Jiang Y."/>
            <person name="Adhikari A."/>
            <person name="Zheng C.-J."/>
            <person name="Schuster L."/>
            <person name="Cowan T.M."/>
            <person name="Smanski M.J."/>
            <person name="Chevrette M.G."/>
            <person name="De Carvalho L.P.S."/>
            <person name="Shen B."/>
        </authorList>
    </citation>
    <scope>NUCLEOTIDE SEQUENCE [LARGE SCALE GENOMIC DNA]</scope>
    <source>
        <strain evidence="5 6">NPDC000837</strain>
    </source>
</reference>
<protein>
    <submittedName>
        <fullName evidence="5">Cystathionine gamma-synthase</fullName>
        <ecNumber evidence="5">2.5.1.48</ecNumber>
    </submittedName>
</protein>
<sequence>MSDHGLHSFETRAIHAGNTADPQTGAVVPPIYQVSTYKQDGVGGLRGGYEYSRSANPTRTALEENLAAIEGGRRGLAFASGLAAEDCLLRTLLRPGDHVVIPNDAYGGTFRLFAKVVERWGVDFSVANTSDPAAVRGSVTDRTKVIWVETPSNPLLGITDIAAVADIARTAGAKLVVDNTFASPYLQQPISLGADVVVHSLTKYMGGHSDVVGGGLIAADAEVGEELAYHQNAMGAVAGPFDAWLVLRGIKTLPVRMDRHSENAARVAEMLTRHPKVVEVLYPGLPEHPGHEIAAKQMRAFGGMVSFRVQGGEQAAVEVCNRAKLFTLGESLGGVESLIEHPGRMTHASVVGSALEVPADLVRLSVGIEAADDLLADLQQALG</sequence>
<evidence type="ECO:0000313" key="5">
    <source>
        <dbReference type="EMBL" id="MER6613974.1"/>
    </source>
</evidence>
<dbReference type="PANTHER" id="PTHR11808">
    <property type="entry name" value="TRANS-SULFURATION ENZYME FAMILY MEMBER"/>
    <property type="match status" value="1"/>
</dbReference>
<evidence type="ECO:0000256" key="2">
    <source>
        <dbReference type="ARBA" id="ARBA00009077"/>
    </source>
</evidence>
<comment type="caution">
    <text evidence="5">The sequence shown here is derived from an EMBL/GenBank/DDBJ whole genome shotgun (WGS) entry which is preliminary data.</text>
</comment>
<dbReference type="GO" id="GO:0003962">
    <property type="term" value="F:cystathionine gamma-synthase activity"/>
    <property type="evidence" value="ECO:0007669"/>
    <property type="project" value="UniProtKB-EC"/>
</dbReference>
<evidence type="ECO:0000313" key="6">
    <source>
        <dbReference type="Proteomes" id="UP001445472"/>
    </source>
</evidence>
<dbReference type="NCBIfam" id="NF005871">
    <property type="entry name" value="PRK07811.1"/>
    <property type="match status" value="1"/>
</dbReference>
<organism evidence="5 6">
    <name type="scientific">Streptomyces xantholiticus</name>
    <dbReference type="NCBI Taxonomy" id="68285"/>
    <lineage>
        <taxon>Bacteria</taxon>
        <taxon>Bacillati</taxon>
        <taxon>Actinomycetota</taxon>
        <taxon>Actinomycetes</taxon>
        <taxon>Kitasatosporales</taxon>
        <taxon>Streptomycetaceae</taxon>
        <taxon>Streptomyces</taxon>
    </lineage>
</organism>
<dbReference type="InterPro" id="IPR054542">
    <property type="entry name" value="Cys_met_metab_PP"/>
</dbReference>
<dbReference type="Pfam" id="PF01053">
    <property type="entry name" value="Cys_Met_Meta_PP"/>
    <property type="match status" value="1"/>
</dbReference>
<dbReference type="PIRSF" id="PIRSF001434">
    <property type="entry name" value="CGS"/>
    <property type="match status" value="1"/>
</dbReference>
<comment type="similarity">
    <text evidence="2 4">Belongs to the trans-sulfuration enzymes family.</text>
</comment>
<dbReference type="RefSeq" id="WP_100108794.1">
    <property type="nucleotide sequence ID" value="NZ_JBEPBX010000007.1"/>
</dbReference>
<evidence type="ECO:0000256" key="4">
    <source>
        <dbReference type="RuleBase" id="RU362118"/>
    </source>
</evidence>
<dbReference type="Proteomes" id="UP001445472">
    <property type="component" value="Unassembled WGS sequence"/>
</dbReference>
<dbReference type="PROSITE" id="PS00868">
    <property type="entry name" value="CYS_MET_METAB_PP"/>
    <property type="match status" value="1"/>
</dbReference>
<comment type="cofactor">
    <cofactor evidence="1 4">
        <name>pyridoxal 5'-phosphate</name>
        <dbReference type="ChEBI" id="CHEBI:597326"/>
    </cofactor>
</comment>
<dbReference type="InterPro" id="IPR015422">
    <property type="entry name" value="PyrdxlP-dep_Trfase_small"/>
</dbReference>
<proteinExistence type="inferred from homology"/>
<dbReference type="PANTHER" id="PTHR11808:SF15">
    <property type="entry name" value="CYSTATHIONINE GAMMA-LYASE"/>
    <property type="match status" value="1"/>
</dbReference>
<dbReference type="Gene3D" id="3.90.1150.10">
    <property type="entry name" value="Aspartate Aminotransferase, domain 1"/>
    <property type="match status" value="1"/>
</dbReference>
<evidence type="ECO:0000256" key="3">
    <source>
        <dbReference type="ARBA" id="ARBA00022898"/>
    </source>
</evidence>
<keyword evidence="3 4" id="KW-0663">Pyridoxal phosphate</keyword>
<keyword evidence="6" id="KW-1185">Reference proteome</keyword>
<evidence type="ECO:0000256" key="1">
    <source>
        <dbReference type="ARBA" id="ARBA00001933"/>
    </source>
</evidence>
<dbReference type="InterPro" id="IPR000277">
    <property type="entry name" value="Cys/Met-Metab_PyrdxlP-dep_enz"/>
</dbReference>
<name>A0ABV1UT52_9ACTN</name>
<dbReference type="InterPro" id="IPR015421">
    <property type="entry name" value="PyrdxlP-dep_Trfase_major"/>
</dbReference>
<dbReference type="EC" id="2.5.1.48" evidence="5"/>
<gene>
    <name evidence="5" type="ORF">ABT276_11415</name>
</gene>